<evidence type="ECO:0000313" key="4">
    <source>
        <dbReference type="Proteomes" id="UP001223978"/>
    </source>
</evidence>
<gene>
    <name evidence="3" type="ORF">QIS96_35870</name>
</gene>
<dbReference type="RefSeq" id="WP_282547056.1">
    <property type="nucleotide sequence ID" value="NZ_JASCIQ010000062.1"/>
</dbReference>
<keyword evidence="2" id="KW-0812">Transmembrane</keyword>
<evidence type="ECO:0000256" key="2">
    <source>
        <dbReference type="SAM" id="Phobius"/>
    </source>
</evidence>
<keyword evidence="2" id="KW-1133">Transmembrane helix</keyword>
<evidence type="ECO:0000256" key="1">
    <source>
        <dbReference type="SAM" id="MobiDB-lite"/>
    </source>
</evidence>
<comment type="caution">
    <text evidence="3">The sequence shown here is derived from an EMBL/GenBank/DDBJ whole genome shotgun (WGS) entry which is preliminary data.</text>
</comment>
<feature type="compositionally biased region" description="Basic and acidic residues" evidence="1">
    <location>
        <begin position="71"/>
        <end position="84"/>
    </location>
</feature>
<evidence type="ECO:0008006" key="5">
    <source>
        <dbReference type="Google" id="ProtNLM"/>
    </source>
</evidence>
<keyword evidence="2" id="KW-0472">Membrane</keyword>
<protein>
    <recommendedName>
        <fullName evidence="5">Translation initiation factor IF-2</fullName>
    </recommendedName>
</protein>
<feature type="transmembrane region" description="Helical" evidence="2">
    <location>
        <begin position="29"/>
        <end position="48"/>
    </location>
</feature>
<reference evidence="3 4" key="1">
    <citation type="submission" date="2023-05" db="EMBL/GenBank/DDBJ databases">
        <title>Draft genome sequence of Streptomyces sp. B-S-A6 isolated from a cave soil in Thailand.</title>
        <authorList>
            <person name="Chamroensaksri N."/>
            <person name="Muangham S."/>
        </authorList>
    </citation>
    <scope>NUCLEOTIDE SEQUENCE [LARGE SCALE GENOMIC DNA]</scope>
    <source>
        <strain evidence="3 4">B-S-A6</strain>
    </source>
</reference>
<accession>A0ABT6SM62</accession>
<evidence type="ECO:0000313" key="3">
    <source>
        <dbReference type="EMBL" id="MDI3409184.1"/>
    </source>
</evidence>
<feature type="compositionally biased region" description="Low complexity" evidence="1">
    <location>
        <begin position="92"/>
        <end position="104"/>
    </location>
</feature>
<dbReference type="Proteomes" id="UP001223978">
    <property type="component" value="Unassembled WGS sequence"/>
</dbReference>
<name>A0ABT6SM62_9ACTN</name>
<keyword evidence="4" id="KW-1185">Reference proteome</keyword>
<sequence length="113" mass="12373">MTPARRRGRRNRPVFIERAGRRRRVLRQLAAVLGCACAGYLMFLVVLVDAVRQPAGTAPPRMDVPLHTTNARHDTTVPDDEQSRPNEPSTPTPTTTAPTTAPTTVPAPPRDGR</sequence>
<organism evidence="3 4">
    <name type="scientific">Streptomyces cavernicola</name>
    <dbReference type="NCBI Taxonomy" id="3043613"/>
    <lineage>
        <taxon>Bacteria</taxon>
        <taxon>Bacillati</taxon>
        <taxon>Actinomycetota</taxon>
        <taxon>Actinomycetes</taxon>
        <taxon>Kitasatosporales</taxon>
        <taxon>Streptomycetaceae</taxon>
        <taxon>Streptomyces</taxon>
    </lineage>
</organism>
<feature type="region of interest" description="Disordered" evidence="1">
    <location>
        <begin position="55"/>
        <end position="113"/>
    </location>
</feature>
<dbReference type="EMBL" id="JASCIQ010000062">
    <property type="protein sequence ID" value="MDI3409184.1"/>
    <property type="molecule type" value="Genomic_DNA"/>
</dbReference>
<proteinExistence type="predicted"/>